<keyword evidence="6 12" id="KW-0862">Zinc</keyword>
<keyword evidence="3 12" id="KW-0235">DNA replication</keyword>
<feature type="binding site" evidence="12">
    <location>
        <position position="400"/>
    </location>
    <ligand>
        <name>Zn(2+)</name>
        <dbReference type="ChEBI" id="CHEBI:29105"/>
    </ligand>
</feature>
<evidence type="ECO:0000256" key="5">
    <source>
        <dbReference type="ARBA" id="ARBA00022763"/>
    </source>
</evidence>
<sequence length="649" mass="73932">MESYRSEFKIKEMKSLISELNIASDMYYNTSNTIMNDKEWDIKLDRLKELEKETGIVLNNSPSVNVGYEVKSKLEKVKHEYILRSLGKTQDKNELNSFIGNKKAVGMLKLDGLTTDLIYKDGELIEGSTRGNGEIGEDITHNIKTYINVPKKIKYKGKIHIVGESIITYNTFNEINKNGEYKNPRNLVSGSVRQLDSKICAKRKVKFLSYNVFGKEFISKVEELKWLEEQGFDVVDYKIVNNLNKDIEELKSLAAKKQIPIDGLVFTYDDKSYGESLGNTAHHPNHSMAFKFYDEEEETLLKEVQWQVGRTGVITPVAIFDPVELDGTEVAKATLHNVSTMKKFKLGLGDKITVYKANQIIPQIRENLTQSDTLEIPSKCPVCGHETNIKISDNAEFLMCENPNCKAQLVQKIKHYCSRNAMNIEGLSEKTIEKFIEKGYLSSIEDIYKLQDKTEIKRLEGFGVKSFNNLVKNIEKSKECKLENFIYALGIPNVGKTTAKTFVEFIKGDNPYIKLCNIKFLTVDDLLKMKDCGEIVANSIVEWFHNKDNINLVSSFIDEIDFIIEEKVEVIAKENPLKGMKVYPTGKFTLKKSELKSKLEELGAIVEIGYKKSLDYLIVGSDISKSGKVDKAKRDNVKLFTEEELMKLI</sequence>
<dbReference type="AlphaFoldDB" id="A0AAW4J4B0"/>
<evidence type="ECO:0000313" key="15">
    <source>
        <dbReference type="Proteomes" id="UP000668068"/>
    </source>
</evidence>
<feature type="binding site" evidence="12">
    <location>
        <position position="405"/>
    </location>
    <ligand>
        <name>Zn(2+)</name>
        <dbReference type="ChEBI" id="CHEBI:29105"/>
    </ligand>
</feature>
<feature type="binding site" evidence="12">
    <location>
        <position position="164"/>
    </location>
    <ligand>
        <name>NAD(+)</name>
        <dbReference type="ChEBI" id="CHEBI:57540"/>
    </ligand>
</feature>
<feature type="binding site" evidence="12">
    <location>
        <position position="383"/>
    </location>
    <ligand>
        <name>Zn(2+)</name>
        <dbReference type="ChEBI" id="CHEBI:29105"/>
    </ligand>
</feature>
<dbReference type="Gene3D" id="3.40.50.10190">
    <property type="entry name" value="BRCT domain"/>
    <property type="match status" value="1"/>
</dbReference>
<dbReference type="GO" id="GO:0046872">
    <property type="term" value="F:metal ion binding"/>
    <property type="evidence" value="ECO:0007669"/>
    <property type="project" value="UniProtKB-KW"/>
</dbReference>
<dbReference type="InterPro" id="IPR013840">
    <property type="entry name" value="DNAligase_N"/>
</dbReference>
<feature type="binding site" evidence="12">
    <location>
        <position position="291"/>
    </location>
    <ligand>
        <name>NAD(+)</name>
        <dbReference type="ChEBI" id="CHEBI:57540"/>
    </ligand>
</feature>
<dbReference type="GO" id="GO:0006281">
    <property type="term" value="P:DNA repair"/>
    <property type="evidence" value="ECO:0007669"/>
    <property type="project" value="UniProtKB-KW"/>
</dbReference>
<keyword evidence="7 12" id="KW-0460">Magnesium</keyword>
<feature type="active site" description="N6-AMP-lysine intermediate" evidence="12">
    <location>
        <position position="109"/>
    </location>
</feature>
<comment type="catalytic activity">
    <reaction evidence="11 12">
        <text>NAD(+) + (deoxyribonucleotide)n-3'-hydroxyl + 5'-phospho-(deoxyribonucleotide)m = (deoxyribonucleotide)n+m + AMP + beta-nicotinamide D-nucleotide.</text>
        <dbReference type="EC" id="6.5.1.2"/>
    </reaction>
</comment>
<reference evidence="14" key="1">
    <citation type="submission" date="2020-12" db="EMBL/GenBank/DDBJ databases">
        <title>Comparative genomics of Clostridium perfringens reveals patterns of host-associated phylogenetic clades and virulence factors.</title>
        <authorList>
            <person name="Smith A.H."/>
            <person name="Geier R."/>
        </authorList>
    </citation>
    <scope>NUCLEOTIDE SEQUENCE</scope>
    <source>
        <strain evidence="14">CHD30677R</strain>
    </source>
</reference>
<dbReference type="FunFam" id="1.10.150.20:FF:000007">
    <property type="entry name" value="DNA ligase"/>
    <property type="match status" value="1"/>
</dbReference>
<dbReference type="Pfam" id="PF03120">
    <property type="entry name" value="OB_DNA_ligase"/>
    <property type="match status" value="1"/>
</dbReference>
<dbReference type="Pfam" id="PF00533">
    <property type="entry name" value="BRCT"/>
    <property type="match status" value="1"/>
</dbReference>
<dbReference type="InterPro" id="IPR004150">
    <property type="entry name" value="NAD_DNA_ligase_OB"/>
</dbReference>
<keyword evidence="10 12" id="KW-0464">Manganese</keyword>
<keyword evidence="8 12" id="KW-0520">NAD</keyword>
<dbReference type="GO" id="GO:0003911">
    <property type="term" value="F:DNA ligase (NAD+) activity"/>
    <property type="evidence" value="ECO:0007669"/>
    <property type="project" value="UniProtKB-UniRule"/>
</dbReference>
<evidence type="ECO:0000256" key="10">
    <source>
        <dbReference type="ARBA" id="ARBA00023211"/>
    </source>
</evidence>
<dbReference type="SUPFAM" id="SSF52113">
    <property type="entry name" value="BRCT domain"/>
    <property type="match status" value="1"/>
</dbReference>
<keyword evidence="5 12" id="KW-0227">DNA damage</keyword>
<name>A0AAW4J4B0_CLOPF</name>
<dbReference type="Proteomes" id="UP000668068">
    <property type="component" value="Unassembled WGS sequence"/>
</dbReference>
<dbReference type="Pfam" id="PF14520">
    <property type="entry name" value="HHH_5"/>
    <property type="match status" value="1"/>
</dbReference>
<dbReference type="InterPro" id="IPR003583">
    <property type="entry name" value="Hlx-hairpin-Hlx_DNA-bd_motif"/>
</dbReference>
<comment type="caution">
    <text evidence="12">Lacks conserved residue(s) required for the propagation of feature annotation.</text>
</comment>
<feature type="binding site" evidence="12">
    <location>
        <position position="380"/>
    </location>
    <ligand>
        <name>Zn(2+)</name>
        <dbReference type="ChEBI" id="CHEBI:29105"/>
    </ligand>
</feature>
<dbReference type="PIRSF" id="PIRSF001604">
    <property type="entry name" value="LigA"/>
    <property type="match status" value="1"/>
</dbReference>
<dbReference type="InterPro" id="IPR012340">
    <property type="entry name" value="NA-bd_OB-fold"/>
</dbReference>
<accession>A0AAW4J4B0</accession>
<evidence type="ECO:0000256" key="4">
    <source>
        <dbReference type="ARBA" id="ARBA00022723"/>
    </source>
</evidence>
<dbReference type="SUPFAM" id="SSF56091">
    <property type="entry name" value="DNA ligase/mRNA capping enzyme, catalytic domain"/>
    <property type="match status" value="1"/>
</dbReference>
<feature type="domain" description="BRCT" evidence="13">
    <location>
        <begin position="572"/>
        <end position="649"/>
    </location>
</feature>
<dbReference type="SMART" id="SM00532">
    <property type="entry name" value="LIGANc"/>
    <property type="match status" value="1"/>
</dbReference>
<proteinExistence type="inferred from homology"/>
<comment type="function">
    <text evidence="1 12">DNA ligase that catalyzes the formation of phosphodiester linkages between 5'-phosphoryl and 3'-hydroxyl groups in double-stranded DNA using NAD as a coenzyme and as the energy source for the reaction. It is essential for DNA replication and repair of damaged DNA.</text>
</comment>
<dbReference type="Gene3D" id="1.10.287.610">
    <property type="entry name" value="Helix hairpin bin"/>
    <property type="match status" value="1"/>
</dbReference>
<dbReference type="Gene3D" id="3.30.470.30">
    <property type="entry name" value="DNA ligase/mRNA capping enzyme"/>
    <property type="match status" value="1"/>
</dbReference>
<dbReference type="HAMAP" id="MF_01588">
    <property type="entry name" value="DNA_ligase_A"/>
    <property type="match status" value="1"/>
</dbReference>
<dbReference type="NCBIfam" id="NF005932">
    <property type="entry name" value="PRK07956.1"/>
    <property type="match status" value="1"/>
</dbReference>
<dbReference type="PROSITE" id="PS01056">
    <property type="entry name" value="DNA_LIGASE_N2"/>
    <property type="match status" value="1"/>
</dbReference>
<comment type="similarity">
    <text evidence="12">Belongs to the NAD-dependent DNA ligase family. LigA subfamily.</text>
</comment>
<evidence type="ECO:0000256" key="8">
    <source>
        <dbReference type="ARBA" id="ARBA00023027"/>
    </source>
</evidence>
<feature type="binding site" evidence="12">
    <location>
        <position position="130"/>
    </location>
    <ligand>
        <name>NAD(+)</name>
        <dbReference type="ChEBI" id="CHEBI:57540"/>
    </ligand>
</feature>
<dbReference type="InterPro" id="IPR001679">
    <property type="entry name" value="DNA_ligase"/>
</dbReference>
<evidence type="ECO:0000256" key="1">
    <source>
        <dbReference type="ARBA" id="ARBA00004067"/>
    </source>
</evidence>
<evidence type="ECO:0000256" key="12">
    <source>
        <dbReference type="HAMAP-Rule" id="MF_01588"/>
    </source>
</evidence>
<keyword evidence="9 12" id="KW-0234">DNA repair</keyword>
<feature type="binding site" evidence="12">
    <location>
        <begin position="85"/>
        <end position="86"/>
    </location>
    <ligand>
        <name>NAD(+)</name>
        <dbReference type="ChEBI" id="CHEBI:57540"/>
    </ligand>
</feature>
<dbReference type="Pfam" id="PF01653">
    <property type="entry name" value="DNA_ligase_aden"/>
    <property type="match status" value="1"/>
</dbReference>
<dbReference type="PROSITE" id="PS50172">
    <property type="entry name" value="BRCT"/>
    <property type="match status" value="1"/>
</dbReference>
<organism evidence="14 15">
    <name type="scientific">Clostridium perfringens</name>
    <dbReference type="NCBI Taxonomy" id="1502"/>
    <lineage>
        <taxon>Bacteria</taxon>
        <taxon>Bacillati</taxon>
        <taxon>Bacillota</taxon>
        <taxon>Clostridia</taxon>
        <taxon>Eubacteriales</taxon>
        <taxon>Clostridiaceae</taxon>
        <taxon>Clostridium</taxon>
    </lineage>
</organism>
<dbReference type="Pfam" id="PF12826">
    <property type="entry name" value="HHH_2"/>
    <property type="match status" value="1"/>
</dbReference>
<dbReference type="SUPFAM" id="SSF50249">
    <property type="entry name" value="Nucleic acid-binding proteins"/>
    <property type="match status" value="1"/>
</dbReference>
<dbReference type="GO" id="GO:0003677">
    <property type="term" value="F:DNA binding"/>
    <property type="evidence" value="ECO:0007669"/>
    <property type="project" value="InterPro"/>
</dbReference>
<dbReference type="SMART" id="SM00278">
    <property type="entry name" value="HhH1"/>
    <property type="match status" value="4"/>
</dbReference>
<dbReference type="NCBIfam" id="TIGR00575">
    <property type="entry name" value="dnlj"/>
    <property type="match status" value="1"/>
</dbReference>
<dbReference type="GO" id="GO:0006260">
    <property type="term" value="P:DNA replication"/>
    <property type="evidence" value="ECO:0007669"/>
    <property type="project" value="UniProtKB-KW"/>
</dbReference>
<dbReference type="InterPro" id="IPR001357">
    <property type="entry name" value="BRCT_dom"/>
</dbReference>
<evidence type="ECO:0000256" key="9">
    <source>
        <dbReference type="ARBA" id="ARBA00023204"/>
    </source>
</evidence>
<dbReference type="EMBL" id="JAENQP010000007">
    <property type="protein sequence ID" value="MBO3359518.1"/>
    <property type="molecule type" value="Genomic_DNA"/>
</dbReference>
<dbReference type="RefSeq" id="WP_208340763.1">
    <property type="nucleotide sequence ID" value="NZ_JAENQO010000007.1"/>
</dbReference>
<dbReference type="Gene3D" id="1.10.150.20">
    <property type="entry name" value="5' to 3' exonuclease, C-terminal subdomain"/>
    <property type="match status" value="2"/>
</dbReference>
<dbReference type="Gene3D" id="2.40.50.140">
    <property type="entry name" value="Nucleic acid-binding proteins"/>
    <property type="match status" value="1"/>
</dbReference>
<evidence type="ECO:0000256" key="6">
    <source>
        <dbReference type="ARBA" id="ARBA00022833"/>
    </source>
</evidence>
<dbReference type="EC" id="6.5.1.2" evidence="12"/>
<dbReference type="InterPro" id="IPR013839">
    <property type="entry name" value="DNAligase_adenylation"/>
</dbReference>
<keyword evidence="4 12" id="KW-0479">Metal-binding</keyword>
<evidence type="ECO:0000256" key="3">
    <source>
        <dbReference type="ARBA" id="ARBA00022705"/>
    </source>
</evidence>
<keyword evidence="2 12" id="KW-0436">Ligase</keyword>
<dbReference type="InterPro" id="IPR010994">
    <property type="entry name" value="RuvA_2-like"/>
</dbReference>
<evidence type="ECO:0000313" key="14">
    <source>
        <dbReference type="EMBL" id="MBO3359518.1"/>
    </source>
</evidence>
<evidence type="ECO:0000256" key="11">
    <source>
        <dbReference type="ARBA" id="ARBA00034005"/>
    </source>
</evidence>
<dbReference type="SUPFAM" id="SSF47781">
    <property type="entry name" value="RuvA domain 2-like"/>
    <property type="match status" value="1"/>
</dbReference>
<comment type="caution">
    <text evidence="14">The sequence shown here is derived from an EMBL/GenBank/DDBJ whole genome shotgun (WGS) entry which is preliminary data.</text>
</comment>
<protein>
    <recommendedName>
        <fullName evidence="12">DNA ligase</fullName>
        <ecNumber evidence="12">6.5.1.2</ecNumber>
    </recommendedName>
    <alternativeName>
        <fullName evidence="12">Polydeoxyribonucleotide synthase [NAD(+)]</fullName>
    </alternativeName>
</protein>
<comment type="cofactor">
    <cofactor evidence="12">
        <name>Mg(2+)</name>
        <dbReference type="ChEBI" id="CHEBI:18420"/>
    </cofactor>
    <cofactor evidence="12">
        <name>Mn(2+)</name>
        <dbReference type="ChEBI" id="CHEBI:29035"/>
    </cofactor>
</comment>
<evidence type="ECO:0000259" key="13">
    <source>
        <dbReference type="PROSITE" id="PS50172"/>
    </source>
</evidence>
<dbReference type="InterPro" id="IPR036420">
    <property type="entry name" value="BRCT_dom_sf"/>
</dbReference>
<dbReference type="InterPro" id="IPR033136">
    <property type="entry name" value="DNA_ligase_CS"/>
</dbReference>
<dbReference type="InterPro" id="IPR041663">
    <property type="entry name" value="DisA/LigA_HHH"/>
</dbReference>
<evidence type="ECO:0000256" key="7">
    <source>
        <dbReference type="ARBA" id="ARBA00022842"/>
    </source>
</evidence>
<gene>
    <name evidence="12 14" type="primary">ligA</name>
    <name evidence="14" type="ORF">JJB47_12120</name>
</gene>
<evidence type="ECO:0000256" key="2">
    <source>
        <dbReference type="ARBA" id="ARBA00022598"/>
    </source>
</evidence>